<feature type="non-terminal residue" evidence="2">
    <location>
        <position position="389"/>
    </location>
</feature>
<name>A0A3B0RNU1_9ZZZZ</name>
<dbReference type="Gene3D" id="3.40.605.10">
    <property type="entry name" value="Aldehyde Dehydrogenase, Chain A, domain 1"/>
    <property type="match status" value="1"/>
</dbReference>
<accession>A0A3B0RNU1</accession>
<dbReference type="InterPro" id="IPR015590">
    <property type="entry name" value="Aldehyde_DH_dom"/>
</dbReference>
<organism evidence="2">
    <name type="scientific">hydrothermal vent metagenome</name>
    <dbReference type="NCBI Taxonomy" id="652676"/>
    <lineage>
        <taxon>unclassified sequences</taxon>
        <taxon>metagenomes</taxon>
        <taxon>ecological metagenomes</taxon>
    </lineage>
</organism>
<dbReference type="InterPro" id="IPR016161">
    <property type="entry name" value="Ald_DH/histidinol_DH"/>
</dbReference>
<sequence length="389" mass="41659">MPQLSDSDVQDIITRVKSRVAASDIEGKTGAALVARREIENLDESLGEGIFATVDEAVAAAKHAFRSYREIGLDARKGVIDAVRRSMRENNERLAYMARQETGIGRADDKVLKNHLVIERTPGPEDLEPHVVTGDRGMMVTEYAPYGVVGSITPTTNPTSTIINNSIAMLSAGNTVVFNVHPSARGVSIENVKLINRAIVGVGGPQNLVTSVAVPTLDSAEAVMNHPDVRVLLVTGGPGVVKAALRTPKKAITAGPGNPPVVVDQTADIAKAAKDIVTGASFDNNIICVDEKTTIAVDTIADRLIQHMTAVGAYRLKEHELKRLERVIFKDRGPANKPGVMNPEFIGKDAAVILSEIGISVPPETRLVLAEVSADHNLVWTEQMMPVMP</sequence>
<dbReference type="InterPro" id="IPR016162">
    <property type="entry name" value="Ald_DH_N"/>
</dbReference>
<dbReference type="NCBIfam" id="NF011927">
    <property type="entry name" value="PRK15398.1"/>
    <property type="match status" value="1"/>
</dbReference>
<dbReference type="PANTHER" id="PTHR11699">
    <property type="entry name" value="ALDEHYDE DEHYDROGENASE-RELATED"/>
    <property type="match status" value="1"/>
</dbReference>
<evidence type="ECO:0000313" key="2">
    <source>
        <dbReference type="EMBL" id="VAV95224.1"/>
    </source>
</evidence>
<dbReference type="GO" id="GO:0008774">
    <property type="term" value="F:acetaldehyde dehydrogenase (acetylating) activity"/>
    <property type="evidence" value="ECO:0007669"/>
    <property type="project" value="UniProtKB-EC"/>
</dbReference>
<keyword evidence="2" id="KW-0560">Oxidoreductase</keyword>
<dbReference type="SUPFAM" id="SSF53720">
    <property type="entry name" value="ALDH-like"/>
    <property type="match status" value="1"/>
</dbReference>
<dbReference type="Pfam" id="PF00171">
    <property type="entry name" value="Aldedh"/>
    <property type="match status" value="1"/>
</dbReference>
<feature type="domain" description="Aldehyde dehydrogenase" evidence="1">
    <location>
        <begin position="52"/>
        <end position="310"/>
    </location>
</feature>
<protein>
    <submittedName>
        <fullName evidence="2">Acetaldehyde dehydrogenase @ Acetaldehyde dehydrogenase, ethanolamine utilization cluster</fullName>
        <ecNumber evidence="2">1.2.1.10</ecNumber>
    </submittedName>
</protein>
<evidence type="ECO:0000259" key="1">
    <source>
        <dbReference type="Pfam" id="PF00171"/>
    </source>
</evidence>
<dbReference type="AlphaFoldDB" id="A0A3B0RNU1"/>
<proteinExistence type="predicted"/>
<reference evidence="2" key="1">
    <citation type="submission" date="2018-06" db="EMBL/GenBank/DDBJ databases">
        <authorList>
            <person name="Zhirakovskaya E."/>
        </authorList>
    </citation>
    <scope>NUCLEOTIDE SEQUENCE</scope>
</reference>
<dbReference type="EMBL" id="UOEI01000141">
    <property type="protein sequence ID" value="VAV95224.1"/>
    <property type="molecule type" value="Genomic_DNA"/>
</dbReference>
<dbReference type="EC" id="1.2.1.10" evidence="2"/>
<dbReference type="Gene3D" id="3.40.309.10">
    <property type="entry name" value="Aldehyde Dehydrogenase, Chain A, domain 2"/>
    <property type="match status" value="1"/>
</dbReference>
<dbReference type="InterPro" id="IPR016163">
    <property type="entry name" value="Ald_DH_C"/>
</dbReference>
<gene>
    <name evidence="2" type="ORF">MNBD_ACTINO01-1964</name>
</gene>